<evidence type="ECO:0000313" key="2">
    <source>
        <dbReference type="Proteomes" id="UP001144341"/>
    </source>
</evidence>
<reference evidence="1" key="1">
    <citation type="submission" date="2022-12" db="EMBL/GenBank/DDBJ databases">
        <title>Genome sequence of SJ11.</title>
        <authorList>
            <person name="Woo H."/>
        </authorList>
    </citation>
    <scope>NUCLEOTIDE SEQUENCE</scope>
    <source>
        <strain evidence="1">SJ11</strain>
    </source>
</reference>
<sequence length="298" mass="34068">MKNIRFCFLIFIGFSTIKVQAQQAANKLDIFQDSLIKIAKTINKEQQSDEKKFAENGKFVKTLVDALKEPNSFNYAFDSLKTISVIKSPDQVFRIISWYLQLENGTYRYYGAIQMNNKGALKLLPLIDQTDNLSDPNAITNNQKWFGARYYEIIPVTTSGRLPYYILLGWKGNTVETTKKVIEILSFDKDMATFGMPVFDGKELKGKNRIIFEYQKQNAMFLKTDKHAGLIVFDHLAPFDPEMVGKFQFYGSDGNTDAFKIVGGRLKLQENVVLKNEANSNDDLYIDPAKNVKPVKKF</sequence>
<evidence type="ECO:0000313" key="1">
    <source>
        <dbReference type="EMBL" id="MCZ4223015.1"/>
    </source>
</evidence>
<protein>
    <submittedName>
        <fullName evidence="1">Uncharacterized protein</fullName>
    </submittedName>
</protein>
<dbReference type="EMBL" id="JAPWGL010000002">
    <property type="protein sequence ID" value="MCZ4223015.1"/>
    <property type="molecule type" value="Genomic_DNA"/>
</dbReference>
<organism evidence="1 2">
    <name type="scientific">Pedobacter rhodius</name>
    <dbReference type="NCBI Taxonomy" id="3004098"/>
    <lineage>
        <taxon>Bacteria</taxon>
        <taxon>Pseudomonadati</taxon>
        <taxon>Bacteroidota</taxon>
        <taxon>Sphingobacteriia</taxon>
        <taxon>Sphingobacteriales</taxon>
        <taxon>Sphingobacteriaceae</taxon>
        <taxon>Pedobacter</taxon>
    </lineage>
</organism>
<comment type="caution">
    <text evidence="1">The sequence shown here is derived from an EMBL/GenBank/DDBJ whole genome shotgun (WGS) entry which is preliminary data.</text>
</comment>
<name>A0ABT4KW55_9SPHI</name>
<dbReference type="RefSeq" id="WP_269414817.1">
    <property type="nucleotide sequence ID" value="NZ_JAPWGL010000002.1"/>
</dbReference>
<accession>A0ABT4KW55</accession>
<dbReference type="Proteomes" id="UP001144341">
    <property type="component" value="Unassembled WGS sequence"/>
</dbReference>
<gene>
    <name evidence="1" type="ORF">O0931_06870</name>
</gene>
<keyword evidence="2" id="KW-1185">Reference proteome</keyword>
<proteinExistence type="predicted"/>